<evidence type="ECO:0000313" key="1">
    <source>
        <dbReference type="EMBL" id="SHJ91841.1"/>
    </source>
</evidence>
<dbReference type="AlphaFoldDB" id="A0A1M6N838"/>
<keyword evidence="2" id="KW-1185">Reference proteome</keyword>
<dbReference type="STRING" id="1121331.SAMN02745248_01312"/>
<dbReference type="EMBL" id="FRAD01000009">
    <property type="protein sequence ID" value="SHJ91841.1"/>
    <property type="molecule type" value="Genomic_DNA"/>
</dbReference>
<proteinExistence type="predicted"/>
<reference evidence="1 2" key="1">
    <citation type="submission" date="2016-11" db="EMBL/GenBank/DDBJ databases">
        <authorList>
            <person name="Jaros S."/>
            <person name="Januszkiewicz K."/>
            <person name="Wedrychowicz H."/>
        </authorList>
    </citation>
    <scope>NUCLEOTIDE SEQUENCE [LARGE SCALE GENOMIC DNA]</scope>
    <source>
        <strain evidence="1 2">DSM 3090</strain>
    </source>
</reference>
<organism evidence="1 2">
    <name type="scientific">Hathewaya proteolytica DSM 3090</name>
    <dbReference type="NCBI Taxonomy" id="1121331"/>
    <lineage>
        <taxon>Bacteria</taxon>
        <taxon>Bacillati</taxon>
        <taxon>Bacillota</taxon>
        <taxon>Clostridia</taxon>
        <taxon>Eubacteriales</taxon>
        <taxon>Clostridiaceae</taxon>
        <taxon>Hathewaya</taxon>
    </lineage>
</organism>
<accession>A0A1M6N838</accession>
<evidence type="ECO:0000313" key="2">
    <source>
        <dbReference type="Proteomes" id="UP000183952"/>
    </source>
</evidence>
<sequence length="395" mass="44035">MKNYSSKKKLIIGISTLALLCIVAIVLSMNVFGLFMSPAEKVLEGFKNEMSDPSKHASMSISVSGMEKLELPEVLNRVSLKAESARTENKSYSKMALLLNNSSVIDFDVLLKGTDLFIGMGDKPLCINMKEILSSKASKNNFLEGIDFNDIFGKKYDNAILKELEDKVKKVGDKHVIEIDAKSLLKLIDRVFEVAQKDEEIADKLYDALVKIKANALKEKLDLGEEFHAFLDEPKDNVINSIKAAISMARVSLGQAQNNIPAELQFKIKIEVGALNRIKNANVDISIQGVGINLKIDNSAKVEIKDYTREKSTVIENVSSNNEQISSEVENYFVKAIDKIITNKQVIEELDKLGVFNEYKAMTGISDTAELINALKEPFMEQMKNSIREGMKNIK</sequence>
<name>A0A1M6N838_9CLOT</name>
<dbReference type="Proteomes" id="UP000183952">
    <property type="component" value="Unassembled WGS sequence"/>
</dbReference>
<dbReference type="RefSeq" id="WP_072903320.1">
    <property type="nucleotide sequence ID" value="NZ_FRAD01000009.1"/>
</dbReference>
<gene>
    <name evidence="1" type="ORF">SAMN02745248_01312</name>
</gene>
<protein>
    <submittedName>
        <fullName evidence="1">Uncharacterized protein</fullName>
    </submittedName>
</protein>